<sequence>MYFKSKEHQEFFKSLIMRTGQGNDVEYSAALYVLAAIGKEVSKYVLLGEIKFPALFRIANSKLGGKRAPLARVPFTTRILSNTNERNNVKYGQRCAVVAT</sequence>
<dbReference type="AlphaFoldDB" id="A0A0B7MGT9"/>
<gene>
    <name evidence="1" type="ORF">SSCH_610005</name>
</gene>
<evidence type="ECO:0000313" key="1">
    <source>
        <dbReference type="EMBL" id="CEO89839.1"/>
    </source>
</evidence>
<dbReference type="EMBL" id="CDRZ01000260">
    <property type="protein sequence ID" value="CEO89839.1"/>
    <property type="molecule type" value="Genomic_DNA"/>
</dbReference>
<organism evidence="1 2">
    <name type="scientific">Syntrophaceticus schinkii</name>
    <dbReference type="NCBI Taxonomy" id="499207"/>
    <lineage>
        <taxon>Bacteria</taxon>
        <taxon>Bacillati</taxon>
        <taxon>Bacillota</taxon>
        <taxon>Clostridia</taxon>
        <taxon>Thermoanaerobacterales</taxon>
        <taxon>Thermoanaerobacterales Family III. Incertae Sedis</taxon>
        <taxon>Syntrophaceticus</taxon>
    </lineage>
</organism>
<dbReference type="Proteomes" id="UP000046155">
    <property type="component" value="Unassembled WGS sequence"/>
</dbReference>
<proteinExistence type="predicted"/>
<accession>A0A0B7MGT9</accession>
<evidence type="ECO:0000313" key="2">
    <source>
        <dbReference type="Proteomes" id="UP000046155"/>
    </source>
</evidence>
<reference evidence="2" key="1">
    <citation type="submission" date="2015-01" db="EMBL/GenBank/DDBJ databases">
        <authorList>
            <person name="Manzoor Shahid"/>
            <person name="Zubair Saima"/>
        </authorList>
    </citation>
    <scope>NUCLEOTIDE SEQUENCE [LARGE SCALE GENOMIC DNA]</scope>
    <source>
        <strain evidence="2">Sp3</strain>
    </source>
</reference>
<protein>
    <submittedName>
        <fullName evidence="1">Uncharacterized protein</fullName>
    </submittedName>
</protein>
<keyword evidence="2" id="KW-1185">Reference proteome</keyword>
<name>A0A0B7MGT9_9FIRM</name>